<sequence>MSPAPKESPGPSCPGGIHGTQLMLTAESDDITAMRDEGDLGAFMRVLISPAPAEPAPSPTDFRDPSHIPGAWPAPQPLPPGHVRAPGEPAYCGCLQCEVLAEHVESDACACSSCAHHKSLQPAAFRAD</sequence>
<organism evidence="2 3">
    <name type="scientific">Streptomyces spororaveus</name>
    <dbReference type="NCBI Taxonomy" id="284039"/>
    <lineage>
        <taxon>Bacteria</taxon>
        <taxon>Bacillati</taxon>
        <taxon>Actinomycetota</taxon>
        <taxon>Actinomycetes</taxon>
        <taxon>Kitasatosporales</taxon>
        <taxon>Streptomycetaceae</taxon>
        <taxon>Streptomyces</taxon>
    </lineage>
</organism>
<dbReference type="RefSeq" id="WP_202197151.1">
    <property type="nucleotide sequence ID" value="NZ_BAAATO010000022.1"/>
</dbReference>
<feature type="region of interest" description="Disordered" evidence="1">
    <location>
        <begin position="50"/>
        <end position="82"/>
    </location>
</feature>
<feature type="compositionally biased region" description="Pro residues" evidence="1">
    <location>
        <begin position="1"/>
        <end position="12"/>
    </location>
</feature>
<dbReference type="EMBL" id="BNED01000002">
    <property type="protein sequence ID" value="GHI74515.1"/>
    <property type="molecule type" value="Genomic_DNA"/>
</dbReference>
<keyword evidence="3" id="KW-1185">Reference proteome</keyword>
<evidence type="ECO:0000256" key="1">
    <source>
        <dbReference type="SAM" id="MobiDB-lite"/>
    </source>
</evidence>
<accession>A0ABQ3T2A1</accession>
<evidence type="ECO:0000313" key="3">
    <source>
        <dbReference type="Proteomes" id="UP000608522"/>
    </source>
</evidence>
<name>A0ABQ3T2A1_9ACTN</name>
<comment type="caution">
    <text evidence="2">The sequence shown here is derived from an EMBL/GenBank/DDBJ whole genome shotgun (WGS) entry which is preliminary data.</text>
</comment>
<dbReference type="Proteomes" id="UP000608522">
    <property type="component" value="Unassembled WGS sequence"/>
</dbReference>
<evidence type="ECO:0000313" key="2">
    <source>
        <dbReference type="EMBL" id="GHI74515.1"/>
    </source>
</evidence>
<reference evidence="3" key="1">
    <citation type="submission" date="2023-07" db="EMBL/GenBank/DDBJ databases">
        <title>Whole genome shotgun sequence of Streptomyces spororaveus NBRC 15456.</title>
        <authorList>
            <person name="Komaki H."/>
            <person name="Tamura T."/>
        </authorList>
    </citation>
    <scope>NUCLEOTIDE SEQUENCE [LARGE SCALE GENOMIC DNA]</scope>
    <source>
        <strain evidence="3">NBRC 15456</strain>
    </source>
</reference>
<feature type="region of interest" description="Disordered" evidence="1">
    <location>
        <begin position="1"/>
        <end position="20"/>
    </location>
</feature>
<gene>
    <name evidence="2" type="ORF">Sspor_00760</name>
</gene>
<proteinExistence type="predicted"/>
<protein>
    <submittedName>
        <fullName evidence="2">Uncharacterized protein</fullName>
    </submittedName>
</protein>